<protein>
    <recommendedName>
        <fullName evidence="2">3-keto-alpha-glucoside-1,2-lyase/3-keto-2-hydroxy-glucal hydratase domain-containing protein</fullName>
    </recommendedName>
</protein>
<proteinExistence type="predicted"/>
<sequence precursor="true">MTYRRAFYLVCAISLCLAAGLVAQQQKNPGYTDTAILPGQNWHVHDSNRPHPNMVTPGKVLGAPPSDAIVLFDGKDLSRWMQHGRGADRGKDVDPKWKVTDGYFEVAPGTGSLLTRDKFGDVQLHIEWSEPTDIKGQDQDRGNSGVLLMDRYEIQVLDSWGNVTYADGQAGSLYGQWPPLVNPIRPPGEWQSYDIVFESPRFDGEKLVRPAYATLFFNGVLVHHRKEILGTMVHRAVAKYSPHANEEPLSLQDHGHKVRYRNVWIRRLQGYDQPER</sequence>
<keyword evidence="1" id="KW-0732">Signal</keyword>
<feature type="domain" description="3-keto-alpha-glucoside-1,2-lyase/3-keto-2-hydroxy-glucal hydratase" evidence="2">
    <location>
        <begin position="68"/>
        <end position="266"/>
    </location>
</feature>
<evidence type="ECO:0000256" key="1">
    <source>
        <dbReference type="SAM" id="SignalP"/>
    </source>
</evidence>
<dbReference type="STRING" id="234267.Acid_7226"/>
<feature type="chain" id="PRO_5004162958" description="3-keto-alpha-glucoside-1,2-lyase/3-keto-2-hydroxy-glucal hydratase domain-containing protein" evidence="1">
    <location>
        <begin position="24"/>
        <end position="276"/>
    </location>
</feature>
<dbReference type="GO" id="GO:0016787">
    <property type="term" value="F:hydrolase activity"/>
    <property type="evidence" value="ECO:0007669"/>
    <property type="project" value="InterPro"/>
</dbReference>
<evidence type="ECO:0000313" key="3">
    <source>
        <dbReference type="EMBL" id="ABJ88137.1"/>
    </source>
</evidence>
<dbReference type="eggNOG" id="COG3291">
    <property type="taxonomic scope" value="Bacteria"/>
</dbReference>
<gene>
    <name evidence="3" type="ordered locus">Acid_7226</name>
</gene>
<dbReference type="InParanoid" id="Q01QD3"/>
<dbReference type="EMBL" id="CP000473">
    <property type="protein sequence ID" value="ABJ88137.1"/>
    <property type="molecule type" value="Genomic_DNA"/>
</dbReference>
<dbReference type="Pfam" id="PF06439">
    <property type="entry name" value="3keto-disac_hyd"/>
    <property type="match status" value="1"/>
</dbReference>
<dbReference type="AlphaFoldDB" id="Q01QD3"/>
<feature type="signal peptide" evidence="1">
    <location>
        <begin position="1"/>
        <end position="23"/>
    </location>
</feature>
<dbReference type="HOGENOM" id="CLU_067540_0_0_0"/>
<evidence type="ECO:0000259" key="2">
    <source>
        <dbReference type="Pfam" id="PF06439"/>
    </source>
</evidence>
<dbReference type="Gene3D" id="2.60.120.560">
    <property type="entry name" value="Exo-inulinase, domain 1"/>
    <property type="match status" value="1"/>
</dbReference>
<organism evidence="3">
    <name type="scientific">Solibacter usitatus (strain Ellin6076)</name>
    <dbReference type="NCBI Taxonomy" id="234267"/>
    <lineage>
        <taxon>Bacteria</taxon>
        <taxon>Pseudomonadati</taxon>
        <taxon>Acidobacteriota</taxon>
        <taxon>Terriglobia</taxon>
        <taxon>Bryobacterales</taxon>
        <taxon>Solibacteraceae</taxon>
        <taxon>Candidatus Solibacter</taxon>
    </lineage>
</organism>
<dbReference type="OrthoDB" id="176168at2"/>
<name>Q01QD3_SOLUE</name>
<dbReference type="InterPro" id="IPR010496">
    <property type="entry name" value="AL/BT2_dom"/>
</dbReference>
<dbReference type="KEGG" id="sus:Acid_7226"/>
<accession>Q01QD3</accession>
<reference evidence="3" key="1">
    <citation type="submission" date="2006-10" db="EMBL/GenBank/DDBJ databases">
        <title>Complete sequence of Solibacter usitatus Ellin6076.</title>
        <authorList>
            <consortium name="US DOE Joint Genome Institute"/>
            <person name="Copeland A."/>
            <person name="Lucas S."/>
            <person name="Lapidus A."/>
            <person name="Barry K."/>
            <person name="Detter J.C."/>
            <person name="Glavina del Rio T."/>
            <person name="Hammon N."/>
            <person name="Israni S."/>
            <person name="Dalin E."/>
            <person name="Tice H."/>
            <person name="Pitluck S."/>
            <person name="Thompson L.S."/>
            <person name="Brettin T."/>
            <person name="Bruce D."/>
            <person name="Han C."/>
            <person name="Tapia R."/>
            <person name="Gilna P."/>
            <person name="Schmutz J."/>
            <person name="Larimer F."/>
            <person name="Land M."/>
            <person name="Hauser L."/>
            <person name="Kyrpides N."/>
            <person name="Mikhailova N."/>
            <person name="Janssen P.H."/>
            <person name="Kuske C.R."/>
            <person name="Richardson P."/>
        </authorList>
    </citation>
    <scope>NUCLEOTIDE SEQUENCE</scope>
    <source>
        <strain evidence="3">Ellin6076</strain>
    </source>
</reference>